<evidence type="ECO:0000256" key="1">
    <source>
        <dbReference type="SAM" id="SignalP"/>
    </source>
</evidence>
<keyword evidence="3" id="KW-1185">Reference proteome</keyword>
<evidence type="ECO:0000313" key="2">
    <source>
        <dbReference type="EMBL" id="KAK4299494.1"/>
    </source>
</evidence>
<dbReference type="AlphaFoldDB" id="A0AAE1TY71"/>
<keyword evidence="1" id="KW-0732">Signal</keyword>
<comment type="caution">
    <text evidence="2">The sequence shown here is derived from an EMBL/GenBank/DDBJ whole genome shotgun (WGS) entry which is preliminary data.</text>
</comment>
<feature type="signal peptide" evidence="1">
    <location>
        <begin position="1"/>
        <end position="20"/>
    </location>
</feature>
<accession>A0AAE1TY71</accession>
<dbReference type="EMBL" id="JAWZYT010003227">
    <property type="protein sequence ID" value="KAK4299494.1"/>
    <property type="molecule type" value="Genomic_DNA"/>
</dbReference>
<proteinExistence type="predicted"/>
<evidence type="ECO:0000313" key="3">
    <source>
        <dbReference type="Proteomes" id="UP001292094"/>
    </source>
</evidence>
<dbReference type="Proteomes" id="UP001292094">
    <property type="component" value="Unassembled WGS sequence"/>
</dbReference>
<sequence>MVVIQVLRVVITSLLQPALCSLLPACPLFPFSSLPSVPFFQPALCSLQPSFFSLQLSLCSLHPSFFSLQPSLCSLQSSVDCNGLHILLYYLQLFITSSGFHLSEIFVWEASDISTLSRSNREKLYWHPLVPSPESDKGITTVVTLPGPASTPTLSGFSARLVRSSPGVQQYGEKKNYGTQIWVRRKRETNKN</sequence>
<name>A0AAE1TY71_9EUCA</name>
<organism evidence="2 3">
    <name type="scientific">Petrolisthes manimaculis</name>
    <dbReference type="NCBI Taxonomy" id="1843537"/>
    <lineage>
        <taxon>Eukaryota</taxon>
        <taxon>Metazoa</taxon>
        <taxon>Ecdysozoa</taxon>
        <taxon>Arthropoda</taxon>
        <taxon>Crustacea</taxon>
        <taxon>Multicrustacea</taxon>
        <taxon>Malacostraca</taxon>
        <taxon>Eumalacostraca</taxon>
        <taxon>Eucarida</taxon>
        <taxon>Decapoda</taxon>
        <taxon>Pleocyemata</taxon>
        <taxon>Anomura</taxon>
        <taxon>Galatheoidea</taxon>
        <taxon>Porcellanidae</taxon>
        <taxon>Petrolisthes</taxon>
    </lineage>
</organism>
<feature type="chain" id="PRO_5042080022" evidence="1">
    <location>
        <begin position="21"/>
        <end position="192"/>
    </location>
</feature>
<reference evidence="2" key="1">
    <citation type="submission" date="2023-11" db="EMBL/GenBank/DDBJ databases">
        <title>Genome assemblies of two species of porcelain crab, Petrolisthes cinctipes and Petrolisthes manimaculis (Anomura: Porcellanidae).</title>
        <authorList>
            <person name="Angst P."/>
        </authorList>
    </citation>
    <scope>NUCLEOTIDE SEQUENCE</scope>
    <source>
        <strain evidence="2">PB745_02</strain>
        <tissue evidence="2">Gill</tissue>
    </source>
</reference>
<gene>
    <name evidence="2" type="ORF">Pmani_028224</name>
</gene>
<protein>
    <submittedName>
        <fullName evidence="2">Uncharacterized protein</fullName>
    </submittedName>
</protein>